<dbReference type="PROSITE" id="PS50966">
    <property type="entry name" value="ZF_SWIM"/>
    <property type="match status" value="1"/>
</dbReference>
<comment type="caution">
    <text evidence="4">The sequence shown here is derived from an EMBL/GenBank/DDBJ whole genome shotgun (WGS) entry which is preliminary data.</text>
</comment>
<evidence type="ECO:0000313" key="4">
    <source>
        <dbReference type="EMBL" id="NJQ16350.1"/>
    </source>
</evidence>
<reference evidence="4 5" key="1">
    <citation type="submission" date="2020-03" db="EMBL/GenBank/DDBJ databases">
        <title>Draft genome of Streptomyces sp. ventii, isolated from the Axial Seamount in the Pacific Ocean, and resequencing of the two type strains Streptomyces lonarensis strain NCL 716 and Streptomyces bohaiensis strain 11A07.</title>
        <authorList>
            <person name="Loughran R.M."/>
            <person name="Pfannmuller K.M."/>
            <person name="Wasson B.J."/>
            <person name="Deadmond M.C."/>
            <person name="Paddock B.E."/>
            <person name="Koyack M.J."/>
            <person name="Gallegos D.A."/>
            <person name="Mitchell E.A."/>
            <person name="Ushijima B."/>
            <person name="Saw J.H."/>
            <person name="Mcphail K.L."/>
            <person name="Videau P."/>
        </authorList>
    </citation>
    <scope>NUCLEOTIDE SEQUENCE [LARGE SCALE GENOMIC DNA]</scope>
    <source>
        <strain evidence="4 5">11A07</strain>
    </source>
</reference>
<dbReference type="EMBL" id="JAAVJC010000143">
    <property type="protein sequence ID" value="NJQ16350.1"/>
    <property type="molecule type" value="Genomic_DNA"/>
</dbReference>
<evidence type="ECO:0000256" key="1">
    <source>
        <dbReference type="PROSITE-ProRule" id="PRU00325"/>
    </source>
</evidence>
<organism evidence="4 5">
    <name type="scientific">Streptomyces bohaiensis</name>
    <dbReference type="NCBI Taxonomy" id="1431344"/>
    <lineage>
        <taxon>Bacteria</taxon>
        <taxon>Bacillati</taxon>
        <taxon>Actinomycetota</taxon>
        <taxon>Actinomycetes</taxon>
        <taxon>Kitasatosporales</taxon>
        <taxon>Streptomycetaceae</taxon>
        <taxon>Streptomyces</taxon>
    </lineage>
</organism>
<dbReference type="Pfam" id="PF04434">
    <property type="entry name" value="SWIM"/>
    <property type="match status" value="1"/>
</dbReference>
<keyword evidence="1" id="KW-0863">Zinc-finger</keyword>
<name>A0ABX1CB61_9ACTN</name>
<feature type="compositionally biased region" description="Basic and acidic residues" evidence="2">
    <location>
        <begin position="132"/>
        <end position="150"/>
    </location>
</feature>
<evidence type="ECO:0000313" key="5">
    <source>
        <dbReference type="Proteomes" id="UP000727056"/>
    </source>
</evidence>
<proteinExistence type="predicted"/>
<keyword evidence="1" id="KW-0479">Metal-binding</keyword>
<accession>A0ABX1CB61</accession>
<evidence type="ECO:0000259" key="3">
    <source>
        <dbReference type="PROSITE" id="PS50966"/>
    </source>
</evidence>
<feature type="region of interest" description="Disordered" evidence="2">
    <location>
        <begin position="118"/>
        <end position="158"/>
    </location>
</feature>
<feature type="domain" description="SWIM-type" evidence="3">
    <location>
        <begin position="57"/>
        <end position="93"/>
    </location>
</feature>
<sequence>MTGEQVRWTTEQVLALAPDAASQRAGQKLGSPGTWSGTGRRGTALWGLCKGSGKTPYRTAVDLTEVGTVGFTCSCPSRKFPCKHGLGLLLVRSGDTDGTLVPEADEAPEWAQKWLDGRRRRAEKTAAPEPRAQPKDEAAARRRAERRASRVGEGAQELTRRLTDAVESGLAGAEHSGYQAWEHTAARMVDAQAPGLAARAGELGAVIGSGRGWPSAALAEMSLLHLLLRGLERVEELPPPLAATVRSRVGFSSETAAVVAEARQEGSLVRDHWLVAGSERATGGRVATRSTWLLGRESARWALVLDFTAPGTTGEAPMPVGASFEAEVAFHPGAAPLRVTVAERHGAPVPESPVPTGGAVGDALAAFGSAVAADPWVDAWPALLSSVVPVHAPAGDGDEGGGGAGGWQLADAAGGAAVPVKADESVLWRLLALSGGTPVTVFGRLGVAGFVPRTVWDAGRAVAL</sequence>
<dbReference type="RefSeq" id="WP_168089084.1">
    <property type="nucleotide sequence ID" value="NZ_BHZH01000167.1"/>
</dbReference>
<keyword evidence="1" id="KW-0862">Zinc</keyword>
<gene>
    <name evidence="4" type="ORF">HCN52_15745</name>
</gene>
<dbReference type="Proteomes" id="UP000727056">
    <property type="component" value="Unassembled WGS sequence"/>
</dbReference>
<evidence type="ECO:0000256" key="2">
    <source>
        <dbReference type="SAM" id="MobiDB-lite"/>
    </source>
</evidence>
<protein>
    <submittedName>
        <fullName evidence="4">SWIM zinc finger family protein</fullName>
    </submittedName>
</protein>
<dbReference type="InterPro" id="IPR007527">
    <property type="entry name" value="Znf_SWIM"/>
</dbReference>
<keyword evidence="5" id="KW-1185">Reference proteome</keyword>